<evidence type="ECO:0000256" key="1">
    <source>
        <dbReference type="ARBA" id="ARBA00023015"/>
    </source>
</evidence>
<comment type="caution">
    <text evidence="6">The sequence shown here is derived from an EMBL/GenBank/DDBJ whole genome shotgun (WGS) entry which is preliminary data.</text>
</comment>
<dbReference type="SUPFAM" id="SSF46689">
    <property type="entry name" value="Homeodomain-like"/>
    <property type="match status" value="1"/>
</dbReference>
<keyword evidence="2 4" id="KW-0238">DNA-binding</keyword>
<organism evidence="6 7">
    <name type="scientific">Longimicrobium terrae</name>
    <dbReference type="NCBI Taxonomy" id="1639882"/>
    <lineage>
        <taxon>Bacteria</taxon>
        <taxon>Pseudomonadati</taxon>
        <taxon>Gemmatimonadota</taxon>
        <taxon>Longimicrobiia</taxon>
        <taxon>Longimicrobiales</taxon>
        <taxon>Longimicrobiaceae</taxon>
        <taxon>Longimicrobium</taxon>
    </lineage>
</organism>
<dbReference type="Proteomes" id="UP000582837">
    <property type="component" value="Unassembled WGS sequence"/>
</dbReference>
<keyword evidence="7" id="KW-1185">Reference proteome</keyword>
<dbReference type="PROSITE" id="PS50977">
    <property type="entry name" value="HTH_TETR_2"/>
    <property type="match status" value="1"/>
</dbReference>
<feature type="domain" description="HTH tetR-type" evidence="5">
    <location>
        <begin position="6"/>
        <end position="66"/>
    </location>
</feature>
<dbReference type="InterPro" id="IPR001647">
    <property type="entry name" value="HTH_TetR"/>
</dbReference>
<accession>A0A841GQA8</accession>
<proteinExistence type="predicted"/>
<dbReference type="PANTHER" id="PTHR47506:SF1">
    <property type="entry name" value="HTH-TYPE TRANSCRIPTIONAL REGULATOR YJDC"/>
    <property type="match status" value="1"/>
</dbReference>
<gene>
    <name evidence="6" type="ORF">HNQ61_000825</name>
</gene>
<keyword evidence="3" id="KW-0804">Transcription</keyword>
<dbReference type="Gene3D" id="1.10.357.10">
    <property type="entry name" value="Tetracycline Repressor, domain 2"/>
    <property type="match status" value="1"/>
</dbReference>
<protein>
    <submittedName>
        <fullName evidence="6">AcrR family transcriptional regulator</fullName>
    </submittedName>
</protein>
<dbReference type="Gene3D" id="1.10.10.60">
    <property type="entry name" value="Homeodomain-like"/>
    <property type="match status" value="1"/>
</dbReference>
<dbReference type="InterPro" id="IPR036271">
    <property type="entry name" value="Tet_transcr_reg_TetR-rel_C_sf"/>
</dbReference>
<dbReference type="Pfam" id="PF00440">
    <property type="entry name" value="TetR_N"/>
    <property type="match status" value="1"/>
</dbReference>
<evidence type="ECO:0000313" key="7">
    <source>
        <dbReference type="Proteomes" id="UP000582837"/>
    </source>
</evidence>
<dbReference type="AlphaFoldDB" id="A0A841GQA8"/>
<dbReference type="SUPFAM" id="SSF48498">
    <property type="entry name" value="Tetracyclin repressor-like, C-terminal domain"/>
    <property type="match status" value="1"/>
</dbReference>
<dbReference type="InterPro" id="IPR009057">
    <property type="entry name" value="Homeodomain-like_sf"/>
</dbReference>
<dbReference type="PANTHER" id="PTHR47506">
    <property type="entry name" value="TRANSCRIPTIONAL REGULATORY PROTEIN"/>
    <property type="match status" value="1"/>
</dbReference>
<dbReference type="Pfam" id="PF16925">
    <property type="entry name" value="TetR_C_13"/>
    <property type="match status" value="1"/>
</dbReference>
<feature type="DNA-binding region" description="H-T-H motif" evidence="4">
    <location>
        <begin position="29"/>
        <end position="48"/>
    </location>
</feature>
<evidence type="ECO:0000256" key="4">
    <source>
        <dbReference type="PROSITE-ProRule" id="PRU00335"/>
    </source>
</evidence>
<sequence length="195" mass="21073">MARPRSFDRDEALQAGVEVFWRQGYAATTTDDLARAMGIGRQSFYDTFGDKRRCYLEALRSYSRGEIGRQIAVMRGLAPLDGLRALLRGPADTEKARRGLGCLAVNAFTEHGGQDPEILAALKPSGDQLEAAVCDVILQAKTRGDIAATLDERRATRAVLTVRAGLMVRAKAGASSTELREVADFTVDQLSPASA</sequence>
<dbReference type="InterPro" id="IPR011075">
    <property type="entry name" value="TetR_C"/>
</dbReference>
<dbReference type="RefSeq" id="WP_170038053.1">
    <property type="nucleotide sequence ID" value="NZ_JABDTL010000002.1"/>
</dbReference>
<evidence type="ECO:0000259" key="5">
    <source>
        <dbReference type="PROSITE" id="PS50977"/>
    </source>
</evidence>
<dbReference type="GO" id="GO:0003677">
    <property type="term" value="F:DNA binding"/>
    <property type="evidence" value="ECO:0007669"/>
    <property type="project" value="UniProtKB-UniRule"/>
</dbReference>
<dbReference type="EMBL" id="JACHIA010000002">
    <property type="protein sequence ID" value="MBB6069210.1"/>
    <property type="molecule type" value="Genomic_DNA"/>
</dbReference>
<name>A0A841GQA8_9BACT</name>
<evidence type="ECO:0000313" key="6">
    <source>
        <dbReference type="EMBL" id="MBB6069210.1"/>
    </source>
</evidence>
<evidence type="ECO:0000256" key="2">
    <source>
        <dbReference type="ARBA" id="ARBA00023125"/>
    </source>
</evidence>
<evidence type="ECO:0000256" key="3">
    <source>
        <dbReference type="ARBA" id="ARBA00023163"/>
    </source>
</evidence>
<keyword evidence="1" id="KW-0805">Transcription regulation</keyword>
<reference evidence="6 7" key="1">
    <citation type="submission" date="2020-08" db="EMBL/GenBank/DDBJ databases">
        <title>Genomic Encyclopedia of Type Strains, Phase IV (KMG-IV): sequencing the most valuable type-strain genomes for metagenomic binning, comparative biology and taxonomic classification.</title>
        <authorList>
            <person name="Goeker M."/>
        </authorList>
    </citation>
    <scope>NUCLEOTIDE SEQUENCE [LARGE SCALE GENOMIC DNA]</scope>
    <source>
        <strain evidence="6 7">DSM 29007</strain>
    </source>
</reference>